<protein>
    <recommendedName>
        <fullName evidence="4">Solute-binding protein family 5 domain-containing protein</fullName>
    </recommendedName>
</protein>
<dbReference type="KEGG" id="trl:A3L10_04240"/>
<dbReference type="CDD" id="cd00063">
    <property type="entry name" value="FN3"/>
    <property type="match status" value="1"/>
</dbReference>
<dbReference type="EMBL" id="CP015106">
    <property type="protein sequence ID" value="ASJ14384.1"/>
    <property type="molecule type" value="Genomic_DNA"/>
</dbReference>
<dbReference type="PANTHER" id="PTHR30290:SF9">
    <property type="entry name" value="OLIGOPEPTIDE-BINDING PROTEIN APPA"/>
    <property type="match status" value="1"/>
</dbReference>
<evidence type="ECO:0000313" key="6">
    <source>
        <dbReference type="Proteomes" id="UP000250085"/>
    </source>
</evidence>
<evidence type="ECO:0000313" key="5">
    <source>
        <dbReference type="EMBL" id="ASJ14384.1"/>
    </source>
</evidence>
<dbReference type="GO" id="GO:1904680">
    <property type="term" value="F:peptide transmembrane transporter activity"/>
    <property type="evidence" value="ECO:0007669"/>
    <property type="project" value="TreeGrafter"/>
</dbReference>
<dbReference type="InterPro" id="IPR003961">
    <property type="entry name" value="FN3_dom"/>
</dbReference>
<name>A0A2Z2MYC7_9EURY</name>
<evidence type="ECO:0000259" key="4">
    <source>
        <dbReference type="Pfam" id="PF00496"/>
    </source>
</evidence>
<dbReference type="InterPro" id="IPR013783">
    <property type="entry name" value="Ig-like_fold"/>
</dbReference>
<dbReference type="InterPro" id="IPR000914">
    <property type="entry name" value="SBP_5_dom"/>
</dbReference>
<evidence type="ECO:0000256" key="2">
    <source>
        <dbReference type="ARBA" id="ARBA00022448"/>
    </source>
</evidence>
<feature type="domain" description="Solute-binding protein family 5" evidence="4">
    <location>
        <begin position="12"/>
        <end position="251"/>
    </location>
</feature>
<keyword evidence="2" id="KW-0813">Transport</keyword>
<gene>
    <name evidence="5" type="ORF">A3L10_04240</name>
</gene>
<dbReference type="PANTHER" id="PTHR30290">
    <property type="entry name" value="PERIPLASMIC BINDING COMPONENT OF ABC TRANSPORTER"/>
    <property type="match status" value="1"/>
</dbReference>
<dbReference type="InterPro" id="IPR036116">
    <property type="entry name" value="FN3_sf"/>
</dbReference>
<dbReference type="Pfam" id="PF00496">
    <property type="entry name" value="SBP_bac_5"/>
    <property type="match status" value="1"/>
</dbReference>
<proteinExistence type="inferred from homology"/>
<keyword evidence="6" id="KW-1185">Reference proteome</keyword>
<dbReference type="SUPFAM" id="SSF53850">
    <property type="entry name" value="Periplasmic binding protein-like II"/>
    <property type="match status" value="2"/>
</dbReference>
<dbReference type="Gene3D" id="2.60.40.10">
    <property type="entry name" value="Immunoglobulins"/>
    <property type="match status" value="1"/>
</dbReference>
<reference evidence="5 6" key="1">
    <citation type="submission" date="2016-04" db="EMBL/GenBank/DDBJ databases">
        <title>Complete genome sequence of Thermococcus radiotolerans type strain EJ2.</title>
        <authorList>
            <person name="Oger P.M."/>
        </authorList>
    </citation>
    <scope>NUCLEOTIDE SEQUENCE [LARGE SCALE GENOMIC DNA]</scope>
    <source>
        <strain evidence="5 6">EJ2</strain>
    </source>
</reference>
<dbReference type="Gene3D" id="3.10.105.10">
    <property type="entry name" value="Dipeptide-binding Protein, Domain 3"/>
    <property type="match status" value="2"/>
</dbReference>
<comment type="similarity">
    <text evidence="1">Belongs to the bacterial solute-binding protein 5 family.</text>
</comment>
<dbReference type="Proteomes" id="UP000250085">
    <property type="component" value="Chromosome"/>
</dbReference>
<evidence type="ECO:0000256" key="3">
    <source>
        <dbReference type="ARBA" id="ARBA00022729"/>
    </source>
</evidence>
<dbReference type="GO" id="GO:0015833">
    <property type="term" value="P:peptide transport"/>
    <property type="evidence" value="ECO:0007669"/>
    <property type="project" value="TreeGrafter"/>
</dbReference>
<sequence>MPDEIFIVGDPDASYIVQSIADGSLDMSWENYPMSFYLGLGEGILSSLNLHQTSTSYFDLTFNTYHDPDKDAPIVTVGDQVYFNPFAMRKVRLAMNYLINRTYIVQSIEDESGAPMFGAIRPSHPSSGYFEYVYSSLGLSAGGNVTRAMELFNEAMEEAISQVSAYGHTLERGDDGLWYFDGEPVTIKFVIRTEDWRHDIGLYVADLMEEYLGFSVDRQLMNRDEAGPIVFSHPPSDYEWNVYTGGWAGTGDPSLWIDDYAAWFYAAWYGYVPGAVEPKHQNTLTVGEALEYIGGGDIALGLERINATYYTTPESLGSILDWTEEELTYFLVYFSISRSSASGSPHLNPDVIPEETLRITDEDQYWDLQKISMLLGILESPRIFITENHGFNPSSRERVSAIVSSPNTGIANRWSVMTATTPDGMLRIGSTIPSGSLYWGSFNPVGGMTSVYNTRIWSLIRDYGIAMNFRGLMSPYRCTWELERGPFTVPETAVVYNQTLGWISAHSGETASVRVLVQCDLGTWHNGVPGDINDIKNYVAFLYTWAFQDYPDDPYYEGELAWREDGANLHNVLGFEWTGDGYVVYGTYEHPLADDVTASKYIFYPQLPWELYWTMGELVARDGEYGISTDYSFTTQSDKVALDMLLPEHMNDLRSVMETVLAGGALGSFPGIDWSSASERLSADIDFYDEHGHMAISNGPYYLDEYDRDSQVMHLLKNPSYPFTAADVASWTEGEVVYGGGGGEIFRRLPPVIVNVSVEPQRQLVGENVMISWRISNTSNITRVWLTIQRPDGTTFQRDFDPSAGSYMYSYTVDSTGLYYVIISAEDESGKVNRMSLWFYGISGEEEPAAKPLLMNFTLVPDPDMGIEDVAAGILDILLQAYPSFKYDELSGDEVANLSLYRTVVSYDELTFNTYHDPDKDAPIVTVGDQVYFNPFAMRKVRLAMNYLISRDHIVNDIRSGSGEPMFGCVRPGHPANGYFEPVYDVLGLTEEGNVYYALDIFRDAMEEAASQVSAYGHTLERGDDGLWYFDGEPVTIKFIIRIEDERREIGDYVADLIEDYLGFRVERLYWDRRTAGSVVFARPPSDYEWNVYTGGWVSMGIPPVWVDDYTAFFYAAWYGYVPGAVEPKHQNTLTVREALEYLGGGSASNGLTLLGTHYYETPESLGPILDWSEEELSYFLKNFWINRDAALATPHLNADLVPEETMWITDEDQYWDLQKISMLLGILESPRVFLMENVNFYPANRERVESIMAESSTGIANRWSLITAETPDSTLKVGLTGRFLSPANPIGGMRDFYSRSVLNLVVDYGASVNFNGHVAPYRCSWSLEKGSFSVPSDAVIYTQTDGWVPFHAGEEASVRVSVQCDLGTWHNGVPGDINDIKNYVAFLYTWTTQDGFDDRYYDPALADVLRGNLGIDLGNVLGFEWTGDGYVVYGTYEHPLADDVTASKYIFYPQLPWELYWTMGELVANHPTYGIYKAYSFTDGSMEWLDLLNSSHVQDLNTVIEAILSNESIASSFPGIDWSSALDRLNADLSFSELHGHLFISNGPYYIDGYSEEPFNVVLRFFDPYPVTRGEFMTFLTGYHEETDTSPPSIVNVRVTPESQEVGNVTTISWVASDDSGLANVTLEIDGPTGEPLKVEFDPSLGVYAYNYTIPAVGTYTAKITVGDVYGNVREVSIEFYGKRTVVETVTVNSSTENVTVSGEDVELSMDVNESVEGQQEVVVNVTVTTNEEEIEGENVTELAVATAENETVAPVKYVAVEVETNESVVERYTLRVSYTDEEIRGIDEGTLSIYYWNGSSWIQVTDYIGERIPNGPFIYDTGVNTEENYVWAVVDHFSVYAIGGIPVPEVRVLSPADGEVFVVNKSANVTVVWSGDDELAIDHYEVRLDGGEWINVGLSTEYTFEELSVGEYTVYVKAVNIAGRESTVEASFKIVRKKMSPNLHSRTNLVMMYWILYRYQEMKFEKLYNRSSQAGVSNETLQRAAEYASIAEEYYKEAMKYGELPQTMMICQIRPLRLAYINIRRAVEILEEALEEIHK</sequence>
<evidence type="ECO:0000256" key="1">
    <source>
        <dbReference type="ARBA" id="ARBA00005695"/>
    </source>
</evidence>
<dbReference type="InterPro" id="IPR039424">
    <property type="entry name" value="SBP_5"/>
</dbReference>
<accession>A0A2Z2MYC7</accession>
<organism evidence="5 6">
    <name type="scientific">Thermococcus radiotolerans</name>
    <dbReference type="NCBI Taxonomy" id="187880"/>
    <lineage>
        <taxon>Archaea</taxon>
        <taxon>Methanobacteriati</taxon>
        <taxon>Methanobacteriota</taxon>
        <taxon>Thermococci</taxon>
        <taxon>Thermococcales</taxon>
        <taxon>Thermococcaceae</taxon>
        <taxon>Thermococcus</taxon>
    </lineage>
</organism>
<dbReference type="SUPFAM" id="SSF49265">
    <property type="entry name" value="Fibronectin type III"/>
    <property type="match status" value="1"/>
</dbReference>
<keyword evidence="3" id="KW-0732">Signal</keyword>